<dbReference type="EMBL" id="LT598458">
    <property type="protein sequence ID" value="SCU92113.1"/>
    <property type="molecule type" value="Genomic_DNA"/>
</dbReference>
<sequence>MIIQWSSVCDVLLVVTILAQLCISPYTKVEESFTIQAIRDILKYGVADISRYDHLQFPGVVPRSFVGPLIIAGMSAPVVKILKMGIYVDQQLVVRGVIGLFNALGLIYLKRQAQKLFDGYLRERQYKKTDRDATQHSQQGHDANSNVGIFFAVFCVSQFHLMYYCSRPLPNFVIVLPLTNFALGLVLSGKRFGLAVSILAFASVVFRLELGALTSGLALCLWVYRMMKFRDIIESGLMGALFGATVSLYIDSHFWQNWTLPELDAFLFNVVEGESVNWGTMPFHAYLTRFLPMIFFPPTILLLNAIGYRKAPKELKIIAQAAYFHIFVLSLQPHKEWRFIIYTIPVITLVASCGASPDFKGKNRNFWLTLLITLSLVCSLVVSLIFLTISSLNYPGGVALKQFNNYVLENGIRDSTLHMDIPTCMTGATLFGELDETHNIRYDKTEGIDELKEVWSSFDYIITAVPQPQLSIVPSTASWELLHTTKAFSGAKVSEFRQILRSEFNEGYPLTRHILTRRSIRDFITVLQDIFTVETLYTYRRVQSA</sequence>
<evidence type="ECO:0000256" key="2">
    <source>
        <dbReference type="ARBA" id="ARBA00004922"/>
    </source>
</evidence>
<comment type="pathway">
    <text evidence="2">Protein modification; protein glycosylation.</text>
</comment>
<comment type="function">
    <text evidence="10">Mannosyltransferase that operates in the biosynthetic pathway of dolichol-linked oligosaccharides, the glycan precursors employed in protein asparagine (N)-glycosylation. The assembly of dolichol-linked oligosaccharides begins on the cytosolic side of the endoplasmic reticulum membrane and finishes in its lumen. The sequential addition of sugars to dolichol pyrophosphate produces dolichol-linked oligosaccharides containing fourteen sugars, including two GlcNAcs, nine mannoses and three glucoses. Once assembled, the oligosaccharide is transferred from the lipid to nascent proteins by oligosaccharyltransferases. In the lumen of the endoplasmic reticulum, adds the eighth mannose residue in an alpha-1,6 linkage onto Man(7)GlcNAc(2)-PP-dolichol to produce Man(8)GlcNAc(2)-PP-dolichol.</text>
</comment>
<feature type="transmembrane region" description="Helical" evidence="12">
    <location>
        <begin position="366"/>
        <end position="389"/>
    </location>
</feature>
<dbReference type="InterPro" id="IPR005599">
    <property type="entry name" value="GPI_mannosylTrfase"/>
</dbReference>
<keyword evidence="8 12" id="KW-1133">Transmembrane helix</keyword>
<keyword evidence="7 12" id="KW-0256">Endoplasmic reticulum</keyword>
<dbReference type="GO" id="GO:0052917">
    <property type="term" value="F:dol-P-Man:Man(7)GlcNAc(2)-PP-Dol alpha-1,6-mannosyltransferase activity"/>
    <property type="evidence" value="ECO:0007669"/>
    <property type="project" value="UniProtKB-EC"/>
</dbReference>
<keyword evidence="9 12" id="KW-0472">Membrane</keyword>
<feature type="transmembrane region" description="Helical" evidence="12">
    <location>
        <begin position="7"/>
        <end position="26"/>
    </location>
</feature>
<dbReference type="PANTHER" id="PTHR22760">
    <property type="entry name" value="GLYCOSYLTRANSFERASE"/>
    <property type="match status" value="1"/>
</dbReference>
<feature type="transmembrane region" description="Helical" evidence="12">
    <location>
        <begin position="172"/>
        <end position="189"/>
    </location>
</feature>
<evidence type="ECO:0000313" key="13">
    <source>
        <dbReference type="EMBL" id="SCU92113.1"/>
    </source>
</evidence>
<dbReference type="GO" id="GO:0005789">
    <property type="term" value="C:endoplasmic reticulum membrane"/>
    <property type="evidence" value="ECO:0007669"/>
    <property type="project" value="UniProtKB-SubCell"/>
</dbReference>
<feature type="transmembrane region" description="Helical" evidence="12">
    <location>
        <begin position="147"/>
        <end position="165"/>
    </location>
</feature>
<feature type="transmembrane region" description="Helical" evidence="12">
    <location>
        <begin position="92"/>
        <end position="109"/>
    </location>
</feature>
<accession>A0A1G4JNC3</accession>
<feature type="transmembrane region" description="Helical" evidence="12">
    <location>
        <begin position="60"/>
        <end position="80"/>
    </location>
</feature>
<evidence type="ECO:0000256" key="3">
    <source>
        <dbReference type="ARBA" id="ARBA00007063"/>
    </source>
</evidence>
<evidence type="ECO:0000256" key="10">
    <source>
        <dbReference type="ARBA" id="ARBA00044721"/>
    </source>
</evidence>
<keyword evidence="6 12" id="KW-0812">Transmembrane</keyword>
<proteinExistence type="inferred from homology"/>
<comment type="subcellular location">
    <subcellularLocation>
        <location evidence="1 12">Endoplasmic reticulum membrane</location>
        <topology evidence="1 12">Multi-pass membrane protein</topology>
    </subcellularLocation>
</comment>
<comment type="similarity">
    <text evidence="3 12">Belongs to the glycosyltransferase 22 family.</text>
</comment>
<evidence type="ECO:0000256" key="5">
    <source>
        <dbReference type="ARBA" id="ARBA00022679"/>
    </source>
</evidence>
<keyword evidence="4 12" id="KW-0328">Glycosyltransferase</keyword>
<feature type="transmembrane region" description="Helical" evidence="12">
    <location>
        <begin position="236"/>
        <end position="255"/>
    </location>
</feature>
<comment type="catalytic activity">
    <reaction evidence="11">
        <text>an alpha-D-Man-(1-&gt;2)-alpha-D-Man-(1-&gt;2)-alpha-D-Man-(1-&gt;3)-[alpha-D-Man-(1-&gt;2)-alpha-D-Man-(1-&gt;3)-alpha-D-Man-(1-&gt;6)]-beta-D-Man-(1-&gt;4)-beta-D-GlcNAc-(1-&gt;4)-alpha-D-GlcNAc-diphospho-di-trans,poly-cis-dolichol + a di-trans,poly-cis-dolichyl beta-D-mannosyl phosphate = an alpha-D-Man-(1-&gt;2)-alpha-D-Man-(1-&gt;2)-alpha-D-Man-(1-&gt;3)-[alpha-D-Man-(1-&gt;2)-alpha-D-Man-(1-&gt;3)-[alpha-D-Man-(1-&gt;6)]-alpha-D-Man-(1-&gt;6)]-beta-D-Man-(1-&gt;4)-beta-D-GlcNAc-(1-&gt;4)-alpha-D-GlcNAc-diphospho-di-trans,poly-cis-dolichol + a di-trans,poly-cis-dolichyl phosphate + H(+)</text>
        <dbReference type="Rhea" id="RHEA:29535"/>
        <dbReference type="Rhea" id="RHEA-COMP:19498"/>
        <dbReference type="Rhea" id="RHEA-COMP:19501"/>
        <dbReference type="Rhea" id="RHEA-COMP:19518"/>
        <dbReference type="Rhea" id="RHEA-COMP:19519"/>
        <dbReference type="ChEBI" id="CHEBI:15378"/>
        <dbReference type="ChEBI" id="CHEBI:57683"/>
        <dbReference type="ChEBI" id="CHEBI:58211"/>
        <dbReference type="ChEBI" id="CHEBI:132517"/>
        <dbReference type="ChEBI" id="CHEBI:132519"/>
        <dbReference type="EC" id="2.4.1.260"/>
    </reaction>
    <physiologicalReaction direction="left-to-right" evidence="11">
        <dbReference type="Rhea" id="RHEA:29536"/>
    </physiologicalReaction>
</comment>
<reference evidence="13 14" key="1">
    <citation type="submission" date="2016-03" db="EMBL/GenBank/DDBJ databases">
        <authorList>
            <person name="Devillers H."/>
        </authorList>
    </citation>
    <scope>NUCLEOTIDE SEQUENCE [LARGE SCALE GENOMIC DNA]</scope>
    <source>
        <strain evidence="13">CBS 10888</strain>
    </source>
</reference>
<keyword evidence="5" id="KW-0808">Transferase</keyword>
<evidence type="ECO:0000256" key="8">
    <source>
        <dbReference type="ARBA" id="ARBA00022989"/>
    </source>
</evidence>
<dbReference type="PANTHER" id="PTHR22760:SF1">
    <property type="entry name" value="DOL-P-MAN:MAN(7)GLCNAC(2)-PP-DOL ALPHA-1,6-MANNOSYLTRANSFERASE"/>
    <property type="match status" value="1"/>
</dbReference>
<dbReference type="Pfam" id="PF03901">
    <property type="entry name" value="Glyco_transf_22"/>
    <property type="match status" value="1"/>
</dbReference>
<evidence type="ECO:0000256" key="9">
    <source>
        <dbReference type="ARBA" id="ARBA00023136"/>
    </source>
</evidence>
<dbReference type="Proteomes" id="UP000190274">
    <property type="component" value="Chromosome F"/>
</dbReference>
<evidence type="ECO:0000256" key="12">
    <source>
        <dbReference type="RuleBase" id="RU363075"/>
    </source>
</evidence>
<dbReference type="UniPathway" id="UPA00378"/>
<gene>
    <name evidence="13" type="ORF">LADA_0F14422G</name>
</gene>
<name>A0A1G4JNC3_9SACH</name>
<feature type="transmembrane region" description="Helical" evidence="12">
    <location>
        <begin position="283"/>
        <end position="303"/>
    </location>
</feature>
<dbReference type="GO" id="GO:0006488">
    <property type="term" value="P:dolichol-linked oligosaccharide biosynthetic process"/>
    <property type="evidence" value="ECO:0007669"/>
    <property type="project" value="EnsemblFungi"/>
</dbReference>
<evidence type="ECO:0000256" key="11">
    <source>
        <dbReference type="ARBA" id="ARBA00048899"/>
    </source>
</evidence>
<dbReference type="AlphaFoldDB" id="A0A1G4JNC3"/>
<feature type="transmembrane region" description="Helical" evidence="12">
    <location>
        <begin position="195"/>
        <end position="224"/>
    </location>
</feature>
<evidence type="ECO:0000313" key="14">
    <source>
        <dbReference type="Proteomes" id="UP000190274"/>
    </source>
</evidence>
<dbReference type="EC" id="2.4.1.-" evidence="12"/>
<evidence type="ECO:0000256" key="6">
    <source>
        <dbReference type="ARBA" id="ARBA00022692"/>
    </source>
</evidence>
<protein>
    <recommendedName>
        <fullName evidence="12">Mannosyltransferase</fullName>
        <ecNumber evidence="12">2.4.1.-</ecNumber>
    </recommendedName>
</protein>
<evidence type="ECO:0000256" key="4">
    <source>
        <dbReference type="ARBA" id="ARBA00022676"/>
    </source>
</evidence>
<evidence type="ECO:0000256" key="1">
    <source>
        <dbReference type="ARBA" id="ARBA00004477"/>
    </source>
</evidence>
<dbReference type="OrthoDB" id="19039at2759"/>
<dbReference type="STRING" id="1266660.A0A1G4JNC3"/>
<keyword evidence="14" id="KW-1185">Reference proteome</keyword>
<evidence type="ECO:0000256" key="7">
    <source>
        <dbReference type="ARBA" id="ARBA00022824"/>
    </source>
</evidence>
<organism evidence="13 14">
    <name type="scientific">Lachancea dasiensis</name>
    <dbReference type="NCBI Taxonomy" id="1072105"/>
    <lineage>
        <taxon>Eukaryota</taxon>
        <taxon>Fungi</taxon>
        <taxon>Dikarya</taxon>
        <taxon>Ascomycota</taxon>
        <taxon>Saccharomycotina</taxon>
        <taxon>Saccharomycetes</taxon>
        <taxon>Saccharomycetales</taxon>
        <taxon>Saccharomycetaceae</taxon>
        <taxon>Lachancea</taxon>
    </lineage>
</organism>